<comment type="cofactor">
    <cofactor evidence="4">
        <name>Mg(2+)</name>
        <dbReference type="ChEBI" id="CHEBI:18420"/>
    </cofactor>
</comment>
<evidence type="ECO:0000256" key="4">
    <source>
        <dbReference type="HAMAP-Rule" id="MF_01935"/>
    </source>
</evidence>
<feature type="active site" description="Proton acceptor" evidence="4">
    <location>
        <position position="220"/>
    </location>
</feature>
<evidence type="ECO:0000313" key="6">
    <source>
        <dbReference type="EMBL" id="UOQ46079.1"/>
    </source>
</evidence>
<comment type="pathway">
    <text evidence="4">Quinol/quinone metabolism; 1,4-dihydroxy-2-naphthoate biosynthesis; 1,4-dihydroxy-2-naphthoate from chorismate: step 1/7.</text>
</comment>
<protein>
    <recommendedName>
        <fullName evidence="4">Isochorismate synthase MenF</fullName>
        <ecNumber evidence="4">5.4.4.2</ecNumber>
    </recommendedName>
    <alternativeName>
        <fullName evidence="4">Isochorismate mutase</fullName>
    </alternativeName>
</protein>
<gene>
    <name evidence="4" type="primary">menF</name>
    <name evidence="6" type="ORF">MUN89_09255</name>
</gene>
<dbReference type="SUPFAM" id="SSF56322">
    <property type="entry name" value="ADC synthase"/>
    <property type="match status" value="1"/>
</dbReference>
<evidence type="ECO:0000259" key="5">
    <source>
        <dbReference type="Pfam" id="PF00425"/>
    </source>
</evidence>
<dbReference type="InterPro" id="IPR004561">
    <property type="entry name" value="IsoChor_synthase"/>
</dbReference>
<dbReference type="NCBIfam" id="TIGR00543">
    <property type="entry name" value="isochor_syn"/>
    <property type="match status" value="1"/>
</dbReference>
<dbReference type="PANTHER" id="PTHR42839:SF1">
    <property type="entry name" value="ISOCHORISMATE SYNTHASE MENF"/>
    <property type="match status" value="1"/>
</dbReference>
<keyword evidence="4" id="KW-0479">Metal-binding</keyword>
<dbReference type="InterPro" id="IPR005801">
    <property type="entry name" value="ADC_synthase"/>
</dbReference>
<evidence type="ECO:0000313" key="7">
    <source>
        <dbReference type="Proteomes" id="UP000831787"/>
    </source>
</evidence>
<name>A0ABY4ER00_9BACI</name>
<feature type="binding site" evidence="4">
    <location>
        <position position="448"/>
    </location>
    <ligand>
        <name>Mg(2+)</name>
        <dbReference type="ChEBI" id="CHEBI:18420"/>
    </ligand>
</feature>
<sequence length="462" mass="52042">MLHTKVSQFEDIIDQALTTALEDKTPQLVSFVEQIDYQNPYVFFHNGVKVDQHRVFWKSAEEDFLMVGVGSANKMFTSGADRFQNLQTAWNELREKAIVSDGYKQKGTGVVALGGFSFNSGNLKEAPWEKFPDSQMTIPCFLLTNYHHVSYLTINAVIYPEDHKQQILNQLLEQEELLFHGQDFTPHIPERIRAEEQDPEGWKSSVKQATEDIKAGLLDKVVLARELKVNFKEDVHIAAVLQELAAKQANSYLFAIESEGAYFIGATPERLAKVEDKTLVSTCLAGTIPRGRNEDEDLRLGKQLLHDRKNRQEHEFVVQMIRDAVDACCYDVEIPSSPVLYPLRNLQHLYTPVRATLQTGYTLLDVIERLHPTPALGGMPQHTAIDYIKANERMDRGWYAGPVGWMDRQNNGEFAVAIRSALIQGKKASLFAGCGVVEDSDPQSEYEETAVKLQPMLSVLGG</sequence>
<reference evidence="6 7" key="1">
    <citation type="submission" date="2022-04" db="EMBL/GenBank/DDBJ databases">
        <title>Halobacillus sp. isolated from saltern.</title>
        <authorList>
            <person name="Won M."/>
            <person name="Lee C.-M."/>
            <person name="Woen H.-Y."/>
            <person name="Kwon S.-W."/>
        </authorList>
    </citation>
    <scope>NUCLEOTIDE SEQUENCE [LARGE SCALE GENOMIC DNA]</scope>
    <source>
        <strain evidence="6 7">SSBR10-3</strain>
    </source>
</reference>
<dbReference type="RefSeq" id="WP_244713089.1">
    <property type="nucleotide sequence ID" value="NZ_CP095073.1"/>
</dbReference>
<accession>A0ABY4ER00</accession>
<dbReference type="InterPro" id="IPR015890">
    <property type="entry name" value="Chorismate_C"/>
</dbReference>
<evidence type="ECO:0000256" key="3">
    <source>
        <dbReference type="ARBA" id="ARBA00023235"/>
    </source>
</evidence>
<dbReference type="PANTHER" id="PTHR42839">
    <property type="entry name" value="ISOCHORISMATE SYNTHASE ENTC"/>
    <property type="match status" value="1"/>
</dbReference>
<dbReference type="Proteomes" id="UP000831787">
    <property type="component" value="Chromosome"/>
</dbReference>
<feature type="active site" description="Proton donor" evidence="4">
    <location>
        <position position="269"/>
    </location>
</feature>
<keyword evidence="4" id="KW-0460">Magnesium</keyword>
<keyword evidence="3 4" id="KW-0413">Isomerase</keyword>
<feature type="binding site" evidence="4">
    <location>
        <position position="313"/>
    </location>
    <ligand>
        <name>Mg(2+)</name>
        <dbReference type="ChEBI" id="CHEBI:18420"/>
    </ligand>
</feature>
<dbReference type="Pfam" id="PF00425">
    <property type="entry name" value="Chorismate_bind"/>
    <property type="match status" value="1"/>
</dbReference>
<keyword evidence="7" id="KW-1185">Reference proteome</keyword>
<dbReference type="Gene3D" id="3.60.120.10">
    <property type="entry name" value="Anthranilate synthase"/>
    <property type="match status" value="1"/>
</dbReference>
<dbReference type="HAMAP" id="MF_01935">
    <property type="entry name" value="MenF"/>
    <property type="match status" value="1"/>
</dbReference>
<dbReference type="EMBL" id="CP095073">
    <property type="protein sequence ID" value="UOQ46079.1"/>
    <property type="molecule type" value="Genomic_DNA"/>
</dbReference>
<dbReference type="EC" id="5.4.4.2" evidence="4"/>
<proteinExistence type="inferred from homology"/>
<organism evidence="6 7">
    <name type="scientific">Halobacillus salinarum</name>
    <dbReference type="NCBI Taxonomy" id="2932257"/>
    <lineage>
        <taxon>Bacteria</taxon>
        <taxon>Bacillati</taxon>
        <taxon>Bacillota</taxon>
        <taxon>Bacilli</taxon>
        <taxon>Bacillales</taxon>
        <taxon>Bacillaceae</taxon>
        <taxon>Halobacillus</taxon>
    </lineage>
</organism>
<comment type="function">
    <text evidence="4">Catalyzes the conversion of chorismate to isochorismate.</text>
</comment>
<comment type="catalytic activity">
    <reaction evidence="1 4">
        <text>chorismate = isochorismate</text>
        <dbReference type="Rhea" id="RHEA:18985"/>
        <dbReference type="ChEBI" id="CHEBI:29748"/>
        <dbReference type="ChEBI" id="CHEBI:29780"/>
        <dbReference type="EC" id="5.4.4.2"/>
    </reaction>
</comment>
<keyword evidence="4" id="KW-0474">Menaquinone biosynthesis</keyword>
<evidence type="ECO:0000256" key="2">
    <source>
        <dbReference type="ARBA" id="ARBA00005297"/>
    </source>
</evidence>
<evidence type="ECO:0000256" key="1">
    <source>
        <dbReference type="ARBA" id="ARBA00000799"/>
    </source>
</evidence>
<dbReference type="GO" id="GO:0008909">
    <property type="term" value="F:isochorismate synthase activity"/>
    <property type="evidence" value="ECO:0007669"/>
    <property type="project" value="UniProtKB-EC"/>
</dbReference>
<dbReference type="InterPro" id="IPR034681">
    <property type="entry name" value="MenF"/>
</dbReference>
<comment type="pathway">
    <text evidence="4">Quinol/quinone metabolism; menaquinone biosynthesis.</text>
</comment>
<comment type="similarity">
    <text evidence="2 4">Belongs to the isochorismate synthase family.</text>
</comment>
<feature type="domain" description="Chorismate-utilising enzyme C-terminal" evidence="5">
    <location>
        <begin position="199"/>
        <end position="452"/>
    </location>
</feature>